<protein>
    <recommendedName>
        <fullName evidence="5">Nucleotide-diphospho-sugar transferase domain-containing protein</fullName>
    </recommendedName>
</protein>
<dbReference type="EMBL" id="JAIWYP010000002">
    <property type="protein sequence ID" value="KAH3864817.1"/>
    <property type="molecule type" value="Genomic_DNA"/>
</dbReference>
<keyword evidence="4" id="KW-1185">Reference proteome</keyword>
<comment type="caution">
    <text evidence="2">The sequence shown here is derived from an EMBL/GenBank/DDBJ whole genome shotgun (WGS) entry which is preliminary data.</text>
</comment>
<proteinExistence type="predicted"/>
<dbReference type="Proteomes" id="UP000828390">
    <property type="component" value="Unassembled WGS sequence"/>
</dbReference>
<keyword evidence="1" id="KW-1133">Transmembrane helix</keyword>
<feature type="transmembrane region" description="Helical" evidence="1">
    <location>
        <begin position="20"/>
        <end position="42"/>
    </location>
</feature>
<keyword evidence="1" id="KW-0812">Transmembrane</keyword>
<sequence length="396" mass="45238">MPKASPRPRAAAPATRLSNFQYFLILTVISVLNVCFFLGLGFSPSHVRCSTDLVVQFVNLYLENNGATAIGDILPETCAKPAQKSSDEFERSIREIVARCLNITQRKIMKKLRERPLLTLFTTFADHIHTNTEKLFVHNNTLMNWARFKPHANVILFTNDSVWDDIAKQNGWETISISEQAERPPELREMFRLAYERFDTPWYGYANADILFTNQLIVTLEDLSDKGNFTEKSVLLTGRRTNIEKISLVNARSDGNLTKHARDYGTLYREDAEDYFIATKPFPWQRILPVVVGRPGYDNWLVAEARCKLHTDVVDVTETILAIHQTTEKGGNNEGHYHPRSTLNFDLFKQNKIKPNYLAGLTSCIPYFTYTDFCDVVSVEARSRDHFGPRCGCGVR</sequence>
<reference evidence="2" key="2">
    <citation type="submission" date="2020-11" db="EMBL/GenBank/DDBJ databases">
        <authorList>
            <person name="McCartney M.A."/>
            <person name="Auch B."/>
            <person name="Kono T."/>
            <person name="Mallez S."/>
            <person name="Becker A."/>
            <person name="Gohl D.M."/>
            <person name="Silverstein K.A.T."/>
            <person name="Koren S."/>
            <person name="Bechman K.B."/>
            <person name="Herman A."/>
            <person name="Abrahante J.E."/>
            <person name="Garbe J."/>
        </authorList>
    </citation>
    <scope>NUCLEOTIDE SEQUENCE</scope>
    <source>
        <strain evidence="2">Duluth1</strain>
        <tissue evidence="2">Whole animal</tissue>
    </source>
</reference>
<evidence type="ECO:0000256" key="1">
    <source>
        <dbReference type="SAM" id="Phobius"/>
    </source>
</evidence>
<gene>
    <name evidence="2" type="ORF">DPMN_027844</name>
    <name evidence="3" type="ORF">DPMN_027934</name>
</gene>
<name>A0A9D4LTL6_DREPO</name>
<reference evidence="2" key="1">
    <citation type="journal article" date="2019" name="bioRxiv">
        <title>The Genome of the Zebra Mussel, Dreissena polymorpha: A Resource for Invasive Species Research.</title>
        <authorList>
            <person name="McCartney M.A."/>
            <person name="Auch B."/>
            <person name="Kono T."/>
            <person name="Mallez S."/>
            <person name="Zhang Y."/>
            <person name="Obille A."/>
            <person name="Becker A."/>
            <person name="Abrahante J.E."/>
            <person name="Garbe J."/>
            <person name="Badalamenti J.P."/>
            <person name="Herman A."/>
            <person name="Mangelson H."/>
            <person name="Liachko I."/>
            <person name="Sullivan S."/>
            <person name="Sone E.D."/>
            <person name="Koren S."/>
            <person name="Silverstein K.A.T."/>
            <person name="Beckman K.B."/>
            <person name="Gohl D.M."/>
        </authorList>
    </citation>
    <scope>NUCLEOTIDE SEQUENCE</scope>
    <source>
        <strain evidence="2">Duluth1</strain>
        <tissue evidence="2">Whole animal</tissue>
    </source>
</reference>
<dbReference type="EMBL" id="JAIWYP010000002">
    <property type="protein sequence ID" value="KAH3864901.1"/>
    <property type="molecule type" value="Genomic_DNA"/>
</dbReference>
<evidence type="ECO:0000313" key="4">
    <source>
        <dbReference type="Proteomes" id="UP000828390"/>
    </source>
</evidence>
<evidence type="ECO:0008006" key="5">
    <source>
        <dbReference type="Google" id="ProtNLM"/>
    </source>
</evidence>
<organism evidence="2 4">
    <name type="scientific">Dreissena polymorpha</name>
    <name type="common">Zebra mussel</name>
    <name type="synonym">Mytilus polymorpha</name>
    <dbReference type="NCBI Taxonomy" id="45954"/>
    <lineage>
        <taxon>Eukaryota</taxon>
        <taxon>Metazoa</taxon>
        <taxon>Spiralia</taxon>
        <taxon>Lophotrochozoa</taxon>
        <taxon>Mollusca</taxon>
        <taxon>Bivalvia</taxon>
        <taxon>Autobranchia</taxon>
        <taxon>Heteroconchia</taxon>
        <taxon>Euheterodonta</taxon>
        <taxon>Imparidentia</taxon>
        <taxon>Neoheterodontei</taxon>
        <taxon>Myida</taxon>
        <taxon>Dreissenoidea</taxon>
        <taxon>Dreissenidae</taxon>
        <taxon>Dreissena</taxon>
    </lineage>
</organism>
<dbReference type="OrthoDB" id="6046730at2759"/>
<evidence type="ECO:0000313" key="3">
    <source>
        <dbReference type="EMBL" id="KAH3864901.1"/>
    </source>
</evidence>
<accession>A0A9D4LTL6</accession>
<dbReference type="AlphaFoldDB" id="A0A9D4LTL6"/>
<evidence type="ECO:0000313" key="2">
    <source>
        <dbReference type="EMBL" id="KAH3864817.1"/>
    </source>
</evidence>
<keyword evidence="1" id="KW-0472">Membrane</keyword>